<keyword evidence="2" id="KW-1185">Reference proteome</keyword>
<dbReference type="InParanoid" id="A0A6P6DQ42"/>
<evidence type="ECO:0000313" key="3">
    <source>
        <dbReference type="RefSeq" id="XP_023562125.1"/>
    </source>
</evidence>
<name>A0A6P6DQ42_OCTDE</name>
<protein>
    <submittedName>
        <fullName evidence="3">Uncharacterized protein LOC111813994 isoform X1</fullName>
    </submittedName>
</protein>
<dbReference type="GeneID" id="111813994"/>
<organism evidence="2 3">
    <name type="scientific">Octodon degus</name>
    <name type="common">Degu</name>
    <name type="synonym">Sciurus degus</name>
    <dbReference type="NCBI Taxonomy" id="10160"/>
    <lineage>
        <taxon>Eukaryota</taxon>
        <taxon>Metazoa</taxon>
        <taxon>Chordata</taxon>
        <taxon>Craniata</taxon>
        <taxon>Vertebrata</taxon>
        <taxon>Euteleostomi</taxon>
        <taxon>Mammalia</taxon>
        <taxon>Eutheria</taxon>
        <taxon>Euarchontoglires</taxon>
        <taxon>Glires</taxon>
        <taxon>Rodentia</taxon>
        <taxon>Hystricomorpha</taxon>
        <taxon>Octodontidae</taxon>
        <taxon>Octodon</taxon>
    </lineage>
</organism>
<dbReference type="Proteomes" id="UP000515203">
    <property type="component" value="Unplaced"/>
</dbReference>
<feature type="region of interest" description="Disordered" evidence="1">
    <location>
        <begin position="134"/>
        <end position="174"/>
    </location>
</feature>
<evidence type="ECO:0000313" key="2">
    <source>
        <dbReference type="Proteomes" id="UP000515203"/>
    </source>
</evidence>
<gene>
    <name evidence="3" type="primary">LOC111813994</name>
</gene>
<reference evidence="3" key="1">
    <citation type="submission" date="2025-08" db="UniProtKB">
        <authorList>
            <consortium name="RefSeq"/>
        </authorList>
    </citation>
    <scope>IDENTIFICATION</scope>
</reference>
<accession>A0A6P6DQ42</accession>
<dbReference type="AlphaFoldDB" id="A0A6P6DQ42"/>
<dbReference type="RefSeq" id="XP_023562125.1">
    <property type="nucleotide sequence ID" value="XM_023706357.1"/>
</dbReference>
<evidence type="ECO:0000256" key="1">
    <source>
        <dbReference type="SAM" id="MobiDB-lite"/>
    </source>
</evidence>
<sequence>MSPAAARDPRVPTPHRLLGAAMLLSRPLRWEGLPARHFRLGMRGRKGRLGWNCAAPAAWEVCEPEVPSGNAKSTVWIRPSEGKAARTAASRLQVPEGGRHPLACCRAVRVTRRWRGLAALISLTFSVPFGTLRGGSRGERTRGQASAFPSDEFHSRRSCPRGQREAGGAGGGGGDRFAECPRRRSCLCVGTLAWRGVFWTWDLV</sequence>
<feature type="compositionally biased region" description="Gly residues" evidence="1">
    <location>
        <begin position="165"/>
        <end position="174"/>
    </location>
</feature>
<proteinExistence type="predicted"/>